<comment type="caution">
    <text evidence="2">The sequence shown here is derived from an EMBL/GenBank/DDBJ whole genome shotgun (WGS) entry which is preliminary data.</text>
</comment>
<proteinExistence type="predicted"/>
<dbReference type="RefSeq" id="WP_254970355.1">
    <property type="nucleotide sequence ID" value="NZ_JANDWU010000009.1"/>
</dbReference>
<dbReference type="Pfam" id="PF04326">
    <property type="entry name" value="SLFN_AlbA_2"/>
    <property type="match status" value="1"/>
</dbReference>
<dbReference type="AlphaFoldDB" id="A0AAW5IDD8"/>
<dbReference type="InterPro" id="IPR007421">
    <property type="entry name" value="Schlafen_AlbA_2_dom"/>
</dbReference>
<accession>A0AAW5IDD8</accession>
<dbReference type="Proteomes" id="UP001205506">
    <property type="component" value="Unassembled WGS sequence"/>
</dbReference>
<evidence type="ECO:0000313" key="3">
    <source>
        <dbReference type="Proteomes" id="UP001205506"/>
    </source>
</evidence>
<keyword evidence="2" id="KW-0067">ATP-binding</keyword>
<feature type="domain" description="Schlafen AlbA-2" evidence="1">
    <location>
        <begin position="7"/>
        <end position="121"/>
    </location>
</feature>
<evidence type="ECO:0000313" key="2">
    <source>
        <dbReference type="EMBL" id="MCP9549196.1"/>
    </source>
</evidence>
<protein>
    <submittedName>
        <fullName evidence="2">ATP-binding protein</fullName>
    </submittedName>
</protein>
<evidence type="ECO:0000259" key="1">
    <source>
        <dbReference type="Pfam" id="PF04326"/>
    </source>
</evidence>
<dbReference type="InterPro" id="IPR038461">
    <property type="entry name" value="Schlafen_AlbA_2_dom_sf"/>
</dbReference>
<dbReference type="Gene3D" id="3.30.950.30">
    <property type="entry name" value="Schlafen, AAA domain"/>
    <property type="match status" value="1"/>
</dbReference>
<sequence>MAKYIGETTEYDKKQEVERRKVKSWLKSVSAFANGSGGCLLFGIADDDTIIGLTDAKTDAEFISQKIKERIDPMPQIDLKIERVEDKELLILHVHGGEDTPYYYIGDSVLETFVRIGNESVVADSTEHKRLVLRGRNSSFDAAHRDSSIYGTLCDGSCSECIGTS</sequence>
<name>A0AAW5IDD8_9BACT</name>
<dbReference type="PANTHER" id="PTHR30595">
    <property type="entry name" value="GLPR-RELATED TRANSCRIPTIONAL REPRESSOR"/>
    <property type="match status" value="1"/>
</dbReference>
<organism evidence="2 3">
    <name type="scientific">Segatella copri</name>
    <dbReference type="NCBI Taxonomy" id="165179"/>
    <lineage>
        <taxon>Bacteria</taxon>
        <taxon>Pseudomonadati</taxon>
        <taxon>Bacteroidota</taxon>
        <taxon>Bacteroidia</taxon>
        <taxon>Bacteroidales</taxon>
        <taxon>Prevotellaceae</taxon>
        <taxon>Segatella</taxon>
    </lineage>
</organism>
<gene>
    <name evidence="2" type="ORF">NNC68_06880</name>
</gene>
<dbReference type="PANTHER" id="PTHR30595:SF6">
    <property type="entry name" value="SCHLAFEN ALBA-2 DOMAIN-CONTAINING PROTEIN"/>
    <property type="match status" value="1"/>
</dbReference>
<keyword evidence="2" id="KW-0547">Nucleotide-binding</keyword>
<reference evidence="2" key="1">
    <citation type="submission" date="2022-07" db="EMBL/GenBank/DDBJ databases">
        <title>Prevotella copri.</title>
        <authorList>
            <person name="Yang C."/>
        </authorList>
    </citation>
    <scope>NUCLEOTIDE SEQUENCE</scope>
    <source>
        <strain evidence="2">HF1805</strain>
    </source>
</reference>
<dbReference type="EMBL" id="JANDWU010000009">
    <property type="protein sequence ID" value="MCP9549196.1"/>
    <property type="molecule type" value="Genomic_DNA"/>
</dbReference>
<dbReference type="GO" id="GO:0005524">
    <property type="term" value="F:ATP binding"/>
    <property type="evidence" value="ECO:0007669"/>
    <property type="project" value="UniProtKB-KW"/>
</dbReference>